<dbReference type="EMBL" id="CP079105">
    <property type="protein sequence ID" value="QXQ13726.1"/>
    <property type="molecule type" value="Genomic_DNA"/>
</dbReference>
<evidence type="ECO:0008006" key="7">
    <source>
        <dbReference type="Google" id="ProtNLM"/>
    </source>
</evidence>
<proteinExistence type="predicted"/>
<evidence type="ECO:0000313" key="5">
    <source>
        <dbReference type="EMBL" id="QXQ13726.1"/>
    </source>
</evidence>
<protein>
    <recommendedName>
        <fullName evidence="7">Mce-associated membrane protein</fullName>
    </recommendedName>
</protein>
<sequence>MSELDKSAEPQDAGGATPTGDKRRPVMPIVLSALLVAALALAGFFFWKYWTLRSDNEARDEARQAACDYAPKLVNFDQATMDTFISDVLAGATGDWKDQFAKDAPQYRELVGQGQLKSQLNDVQCAVKSGDSERAEVVVAVGRSISSVLTQGQSAPGQVAMVMTMQKVDGHWLASKVDAPFLGTAGGAAPESAPPSSGAPAPSSGAPASSSAPAPSGAPESTPSAPAPAPGSSTPSPAPAG</sequence>
<evidence type="ECO:0000313" key="6">
    <source>
        <dbReference type="Proteomes" id="UP000887023"/>
    </source>
</evidence>
<feature type="region of interest" description="Disordered" evidence="3">
    <location>
        <begin position="185"/>
        <end position="241"/>
    </location>
</feature>
<keyword evidence="2 4" id="KW-0472">Membrane</keyword>
<dbReference type="PANTHER" id="PTHR37042:SF4">
    <property type="entry name" value="OUTER MEMBRANE PROTEIN RV1973"/>
    <property type="match status" value="1"/>
</dbReference>
<dbReference type="RefSeq" id="WP_066469338.1">
    <property type="nucleotide sequence ID" value="NZ_CBCRUZ010000005.1"/>
</dbReference>
<keyword evidence="4" id="KW-0812">Transmembrane</keyword>
<feature type="transmembrane region" description="Helical" evidence="4">
    <location>
        <begin position="26"/>
        <end position="47"/>
    </location>
</feature>
<accession>A0ABX8SDI3</accession>
<keyword evidence="4" id="KW-1133">Transmembrane helix</keyword>
<dbReference type="PANTHER" id="PTHR37042">
    <property type="entry name" value="OUTER MEMBRANE PROTEIN RV1973"/>
    <property type="match status" value="1"/>
</dbReference>
<evidence type="ECO:0000256" key="3">
    <source>
        <dbReference type="SAM" id="MobiDB-lite"/>
    </source>
</evidence>
<gene>
    <name evidence="5" type="ORF">KV203_18350</name>
</gene>
<dbReference type="Proteomes" id="UP000887023">
    <property type="component" value="Chromosome"/>
</dbReference>
<organism evidence="5 6">
    <name type="scientific">Skermania pinensis</name>
    <dbReference type="NCBI Taxonomy" id="39122"/>
    <lineage>
        <taxon>Bacteria</taxon>
        <taxon>Bacillati</taxon>
        <taxon>Actinomycetota</taxon>
        <taxon>Actinomycetes</taxon>
        <taxon>Mycobacteriales</taxon>
        <taxon>Gordoniaceae</taxon>
        <taxon>Skermania</taxon>
    </lineage>
</organism>
<evidence type="ECO:0000256" key="4">
    <source>
        <dbReference type="SAM" id="Phobius"/>
    </source>
</evidence>
<evidence type="ECO:0000256" key="1">
    <source>
        <dbReference type="ARBA" id="ARBA00004370"/>
    </source>
</evidence>
<comment type="subcellular location">
    <subcellularLocation>
        <location evidence="1">Membrane</location>
    </subcellularLocation>
</comment>
<feature type="region of interest" description="Disordered" evidence="3">
    <location>
        <begin position="1"/>
        <end position="22"/>
    </location>
</feature>
<name>A0ABX8SDI3_9ACTN</name>
<keyword evidence="6" id="KW-1185">Reference proteome</keyword>
<evidence type="ECO:0000256" key="2">
    <source>
        <dbReference type="ARBA" id="ARBA00023136"/>
    </source>
</evidence>
<feature type="compositionally biased region" description="Low complexity" evidence="3">
    <location>
        <begin position="187"/>
        <end position="235"/>
    </location>
</feature>
<reference evidence="5" key="1">
    <citation type="submission" date="2021-07" db="EMBL/GenBank/DDBJ databases">
        <title>Candidatus Kaistella beijingensis sp. nov. isolated from a municipal wastewater treatment plant is involved in sludge foaming.</title>
        <authorList>
            <person name="Song Y."/>
            <person name="Liu S.-J."/>
        </authorList>
    </citation>
    <scope>NUCLEOTIDE SEQUENCE</scope>
    <source>
        <strain evidence="5">DSM 43998</strain>
    </source>
</reference>